<dbReference type="VEuPathDB" id="FungiDB:F4678DRAFT_312932"/>
<feature type="compositionally biased region" description="Low complexity" evidence="1">
    <location>
        <begin position="568"/>
        <end position="582"/>
    </location>
</feature>
<feature type="region of interest" description="Disordered" evidence="1">
    <location>
        <begin position="186"/>
        <end position="609"/>
    </location>
</feature>
<proteinExistence type="predicted"/>
<feature type="region of interest" description="Disordered" evidence="1">
    <location>
        <begin position="153"/>
        <end position="172"/>
    </location>
</feature>
<feature type="compositionally biased region" description="Low complexity" evidence="1">
    <location>
        <begin position="255"/>
        <end position="266"/>
    </location>
</feature>
<keyword evidence="3" id="KW-1185">Reference proteome</keyword>
<evidence type="ECO:0000256" key="1">
    <source>
        <dbReference type="SAM" id="MobiDB-lite"/>
    </source>
</evidence>
<feature type="compositionally biased region" description="Polar residues" evidence="1">
    <location>
        <begin position="1"/>
        <end position="12"/>
    </location>
</feature>
<feature type="compositionally biased region" description="Basic and acidic residues" evidence="1">
    <location>
        <begin position="231"/>
        <end position="253"/>
    </location>
</feature>
<name>A0A9W8NDF3_9PEZI</name>
<comment type="caution">
    <text evidence="2">The sequence shown here is derived from an EMBL/GenBank/DDBJ whole genome shotgun (WGS) entry which is preliminary data.</text>
</comment>
<feature type="compositionally biased region" description="Basic residues" evidence="1">
    <location>
        <begin position="267"/>
        <end position="282"/>
    </location>
</feature>
<accession>A0A9W8NDF3</accession>
<dbReference type="EMBL" id="JANPWZ010000889">
    <property type="protein sequence ID" value="KAJ3570894.1"/>
    <property type="molecule type" value="Genomic_DNA"/>
</dbReference>
<feature type="compositionally biased region" description="Polar residues" evidence="1">
    <location>
        <begin position="155"/>
        <end position="168"/>
    </location>
</feature>
<sequence>MSSAGQFGSNNPFRRKQSAAAVNPAASSGLDLSFGIDGLSGPSTTPTRAPHTTFKSAVPESQRRDEEEQPSPPPSSPEDAVPVTRFPVGEQRDDDDNDDDSASRSSESDNQAEDPIDAGAVNVDGKLKSEPPLPQIPPNPFARTLQDIEKKGQIQDVNTADSATNASKGSLDVNSFKRLLLTGYANLPTPGQAAADFPGNPSRVIPSQGALPDGASGTDASSVSKQSILDALHETPRTSHEVSESDASEERRGVLPSSPLASSRSTSGRKKPPPPSSRHGKLIKIDLGAKSNSIDTQPTTPKAPSIASPSETTLRRASSGSDAPLQSPQGTTNINKPLPEPPVRASVDEDADSPFDREAAGKVPEAFAELQAHPRPPTPPPTTRSRSGSQTSTQSRKPAAPPPRRHGRSDSKISTHHHTHTDEDPPRSSMESNRSKAESLRISSNFEKPSYAPAPPPPRRPGHGRQDSSFAMNSHSGLTPAASPAFNEKDRAPWGSDTAPLASPGLRPGSTHGINATTPGLNGQIKLSPPAPPPTRKQSTRRPASIRSVDSGNGPTPLRKVSREKDSGAPPSASPSSSGWSPNGRHPQRGGGAEREYKLFISRKRRYRS</sequence>
<dbReference type="Proteomes" id="UP001148614">
    <property type="component" value="Unassembled WGS sequence"/>
</dbReference>
<evidence type="ECO:0000313" key="3">
    <source>
        <dbReference type="Proteomes" id="UP001148614"/>
    </source>
</evidence>
<organism evidence="2 3">
    <name type="scientific">Xylaria arbuscula</name>
    <dbReference type="NCBI Taxonomy" id="114810"/>
    <lineage>
        <taxon>Eukaryota</taxon>
        <taxon>Fungi</taxon>
        <taxon>Dikarya</taxon>
        <taxon>Ascomycota</taxon>
        <taxon>Pezizomycotina</taxon>
        <taxon>Sordariomycetes</taxon>
        <taxon>Xylariomycetidae</taxon>
        <taxon>Xylariales</taxon>
        <taxon>Xylariaceae</taxon>
        <taxon>Xylaria</taxon>
    </lineage>
</organism>
<protein>
    <submittedName>
        <fullName evidence="2">Uncharacterized protein</fullName>
    </submittedName>
</protein>
<evidence type="ECO:0000313" key="2">
    <source>
        <dbReference type="EMBL" id="KAJ3570894.1"/>
    </source>
</evidence>
<dbReference type="AlphaFoldDB" id="A0A9W8NDF3"/>
<feature type="compositionally biased region" description="Polar residues" evidence="1">
    <location>
        <begin position="290"/>
        <end position="335"/>
    </location>
</feature>
<gene>
    <name evidence="2" type="ORF">NPX13_g5570</name>
</gene>
<feature type="region of interest" description="Disordered" evidence="1">
    <location>
        <begin position="1"/>
        <end position="141"/>
    </location>
</feature>
<reference evidence="2" key="1">
    <citation type="submission" date="2022-07" db="EMBL/GenBank/DDBJ databases">
        <title>Genome Sequence of Xylaria arbuscula.</title>
        <authorList>
            <person name="Buettner E."/>
        </authorList>
    </citation>
    <scope>NUCLEOTIDE SEQUENCE</scope>
    <source>
        <strain evidence="2">VT107</strain>
    </source>
</reference>
<feature type="compositionally biased region" description="Polar residues" evidence="1">
    <location>
        <begin position="218"/>
        <end position="227"/>
    </location>
</feature>
<feature type="compositionally biased region" description="Polar residues" evidence="1">
    <location>
        <begin position="512"/>
        <end position="521"/>
    </location>
</feature>
<feature type="compositionally biased region" description="Polar residues" evidence="1">
    <location>
        <begin position="467"/>
        <end position="477"/>
    </location>
</feature>
<feature type="compositionally biased region" description="Pro residues" evidence="1">
    <location>
        <begin position="131"/>
        <end position="140"/>
    </location>
</feature>
<feature type="compositionally biased region" description="Low complexity" evidence="1">
    <location>
        <begin position="383"/>
        <end position="396"/>
    </location>
</feature>